<comment type="subcellular location">
    <subcellularLocation>
        <location evidence="1">Cell membrane</location>
        <topology evidence="1">Multi-pass membrane protein</topology>
    </subcellularLocation>
</comment>
<dbReference type="PANTHER" id="PTHR47371:SF3">
    <property type="entry name" value="PHOSPHOGLYCEROL TRANSFERASE I"/>
    <property type="match status" value="1"/>
</dbReference>
<dbReference type="Pfam" id="PF00884">
    <property type="entry name" value="Sulfatase"/>
    <property type="match status" value="1"/>
</dbReference>
<feature type="transmembrane region" description="Helical" evidence="8">
    <location>
        <begin position="110"/>
        <end position="131"/>
    </location>
</feature>
<dbReference type="Gene3D" id="3.40.720.10">
    <property type="entry name" value="Alkaline Phosphatase, subunit A"/>
    <property type="match status" value="1"/>
</dbReference>
<keyword evidence="10" id="KW-0808">Transferase</keyword>
<keyword evidence="5 8" id="KW-0812">Transmembrane</keyword>
<feature type="domain" description="Sulfatase N-terminal" evidence="9">
    <location>
        <begin position="247"/>
        <end position="532"/>
    </location>
</feature>
<dbReference type="PANTHER" id="PTHR47371">
    <property type="entry name" value="LIPOTEICHOIC ACID SYNTHASE"/>
    <property type="match status" value="1"/>
</dbReference>
<evidence type="ECO:0000256" key="5">
    <source>
        <dbReference type="ARBA" id="ARBA00022692"/>
    </source>
</evidence>
<dbReference type="Proteomes" id="UP001623591">
    <property type="component" value="Unassembled WGS sequence"/>
</dbReference>
<keyword evidence="6 8" id="KW-1133">Transmembrane helix</keyword>
<keyword evidence="7 8" id="KW-0472">Membrane</keyword>
<gene>
    <name evidence="10" type="ORF">ACJDUG_07780</name>
</gene>
<reference evidence="10 11" key="1">
    <citation type="submission" date="2024-11" db="EMBL/GenBank/DDBJ databases">
        <authorList>
            <person name="Heng Y.C."/>
            <person name="Lim A.C.H."/>
            <person name="Lee J.K.Y."/>
            <person name="Kittelmann S."/>
        </authorList>
    </citation>
    <scope>NUCLEOTIDE SEQUENCE [LARGE SCALE GENOMIC DNA]</scope>
    <source>
        <strain evidence="10 11">WILCCON 0185</strain>
    </source>
</reference>
<dbReference type="InterPro" id="IPR000917">
    <property type="entry name" value="Sulfatase_N"/>
</dbReference>
<dbReference type="EC" id="2.7.8.-" evidence="10"/>
<dbReference type="GO" id="GO:0016740">
    <property type="term" value="F:transferase activity"/>
    <property type="evidence" value="ECO:0007669"/>
    <property type="project" value="UniProtKB-KW"/>
</dbReference>
<dbReference type="InterPro" id="IPR017850">
    <property type="entry name" value="Alkaline_phosphatase_core_sf"/>
</dbReference>
<dbReference type="CDD" id="cd16015">
    <property type="entry name" value="LTA_synthase"/>
    <property type="match status" value="1"/>
</dbReference>
<name>A0ABW8T361_9CLOT</name>
<keyword evidence="4" id="KW-1003">Cell membrane</keyword>
<dbReference type="EMBL" id="JBJHZZ010000003">
    <property type="protein sequence ID" value="MFL0246867.1"/>
    <property type="molecule type" value="Genomic_DNA"/>
</dbReference>
<dbReference type="InterPro" id="IPR012160">
    <property type="entry name" value="LtaS-like"/>
</dbReference>
<organism evidence="10 11">
    <name type="scientific">Candidatus Clostridium stratigraminis</name>
    <dbReference type="NCBI Taxonomy" id="3381661"/>
    <lineage>
        <taxon>Bacteria</taxon>
        <taxon>Bacillati</taxon>
        <taxon>Bacillota</taxon>
        <taxon>Clostridia</taxon>
        <taxon>Eubacteriales</taxon>
        <taxon>Clostridiaceae</taxon>
        <taxon>Clostridium</taxon>
    </lineage>
</organism>
<dbReference type="SUPFAM" id="SSF53649">
    <property type="entry name" value="Alkaline phosphatase-like"/>
    <property type="match status" value="1"/>
</dbReference>
<feature type="transmembrane region" description="Helical" evidence="8">
    <location>
        <begin position="7"/>
        <end position="27"/>
    </location>
</feature>
<evidence type="ECO:0000256" key="4">
    <source>
        <dbReference type="ARBA" id="ARBA00022475"/>
    </source>
</evidence>
<proteinExistence type="inferred from homology"/>
<evidence type="ECO:0000259" key="9">
    <source>
        <dbReference type="Pfam" id="PF00884"/>
    </source>
</evidence>
<feature type="transmembrane region" description="Helical" evidence="8">
    <location>
        <begin position="69"/>
        <end position="90"/>
    </location>
</feature>
<keyword evidence="11" id="KW-1185">Reference proteome</keyword>
<feature type="transmembrane region" description="Helical" evidence="8">
    <location>
        <begin position="39"/>
        <end position="60"/>
    </location>
</feature>
<comment type="pathway">
    <text evidence="2">Cell wall biogenesis; lipoteichoic acid biosynthesis.</text>
</comment>
<evidence type="ECO:0000256" key="2">
    <source>
        <dbReference type="ARBA" id="ARBA00004936"/>
    </source>
</evidence>
<comment type="similarity">
    <text evidence="3">Belongs to the LTA synthase family.</text>
</comment>
<evidence type="ECO:0000256" key="3">
    <source>
        <dbReference type="ARBA" id="ARBA00009983"/>
    </source>
</evidence>
<accession>A0ABW8T361</accession>
<evidence type="ECO:0000313" key="11">
    <source>
        <dbReference type="Proteomes" id="UP001623591"/>
    </source>
</evidence>
<evidence type="ECO:0000256" key="6">
    <source>
        <dbReference type="ARBA" id="ARBA00022989"/>
    </source>
</evidence>
<comment type="caution">
    <text evidence="10">The sequence shown here is derived from an EMBL/GenBank/DDBJ whole genome shotgun (WGS) entry which is preliminary data.</text>
</comment>
<protein>
    <submittedName>
        <fullName evidence="10">LTA synthase family protein</fullName>
        <ecNumber evidence="10">2.7.8.-</ecNumber>
    </submittedName>
</protein>
<dbReference type="InterPro" id="IPR050448">
    <property type="entry name" value="OpgB/LTA_synthase_biosynth"/>
</dbReference>
<evidence type="ECO:0000256" key="8">
    <source>
        <dbReference type="SAM" id="Phobius"/>
    </source>
</evidence>
<evidence type="ECO:0000256" key="7">
    <source>
        <dbReference type="ARBA" id="ARBA00023136"/>
    </source>
</evidence>
<dbReference type="PIRSF" id="PIRSF005091">
    <property type="entry name" value="Mmb_sulf_HI1246"/>
    <property type="match status" value="1"/>
</dbReference>
<dbReference type="Gene3D" id="3.30.1120.170">
    <property type="match status" value="1"/>
</dbReference>
<evidence type="ECO:0000313" key="10">
    <source>
        <dbReference type="EMBL" id="MFL0246867.1"/>
    </source>
</evidence>
<sequence>MKKAKNILINNLDIILFFTTLSIKVLLYGRQIQENYFKYQTIIIPIASSVLILLSLLLLFKKRSRIKAILILDIFISLILICDINYFRYFKDIPTISVLRNGLMLGTVKSSVASLFRLSDLLFLADILLFFVIKRLNLTKNFSETKLGYRLCTLVILLITGVVINSIYIYKLSVEQPRLITTMFNRIYIATDLGILDAHGIDIYNEITNTIDRHSALPKENEAAIKTFVESNSIENTNKLSGIAKGKNLIMIQVEALQQFVINQKIEGQEITPNLNKWIKKSAYFNNFFYQISSGGTSDAEFMTNNSLYPSASGAAYYMYSGNVFDSLGSSFKAEGYSTAAFHGFKSTFWNRNVMYNAEGFDKFYSDKDYTIDSKVGLGLSDESFLKQSVDKLKTLQSPYYAFLITLSSHFPFDDQAGYGDFNVGKYNNTLIGNYIRGIHYTDKALGDFLDTLDKEGILKDSIVVLYGDHNAIPKENEQELADFMNIKDMNDMQWSMLQKVPLLIHFPDDENAGTYNKFSGDMDVYPTLKNLFSLKGGETFGKDLFNSTDETVIFRNGSFTDGNIYYYSPNNTYYNIKTGAVTAEDNNLKVKKDNVQIQLEYSDDILKHNLIKKYKENSN</sequence>
<feature type="transmembrane region" description="Helical" evidence="8">
    <location>
        <begin position="151"/>
        <end position="170"/>
    </location>
</feature>
<dbReference type="RefSeq" id="WP_406769334.1">
    <property type="nucleotide sequence ID" value="NZ_JBJHZZ010000003.1"/>
</dbReference>
<evidence type="ECO:0000256" key="1">
    <source>
        <dbReference type="ARBA" id="ARBA00004651"/>
    </source>
</evidence>